<dbReference type="PANTHER" id="PTHR23277">
    <property type="entry name" value="NECTIN-RELATED"/>
    <property type="match status" value="1"/>
</dbReference>
<keyword evidence="5" id="KW-1015">Disulfide bond</keyword>
<reference evidence="9" key="1">
    <citation type="submission" date="2020-10" db="EMBL/GenBank/DDBJ databases">
        <title>Chromosome-scale genome assembly of the Allis shad, Alosa alosa.</title>
        <authorList>
            <person name="Margot Z."/>
            <person name="Christophe K."/>
            <person name="Cabau C."/>
            <person name="Louis A."/>
            <person name="Berthelot C."/>
            <person name="Parey E."/>
            <person name="Roest Crollius H."/>
            <person name="Montfort J."/>
            <person name="Robinson-Rechavi M."/>
            <person name="Bucao C."/>
            <person name="Bouchez O."/>
            <person name="Gislard M."/>
            <person name="Lluch J."/>
            <person name="Milhes M."/>
            <person name="Lampietro C."/>
            <person name="Lopez Roques C."/>
            <person name="Donnadieu C."/>
            <person name="Braasch I."/>
            <person name="Desvignes T."/>
            <person name="Postlethwait J."/>
            <person name="Bobe J."/>
            <person name="Guiguen Y."/>
        </authorList>
    </citation>
    <scope>NUCLEOTIDE SEQUENCE</scope>
    <source>
        <strain evidence="9">M-15738</strain>
        <tissue evidence="9">Blood</tissue>
    </source>
</reference>
<evidence type="ECO:0000256" key="4">
    <source>
        <dbReference type="ARBA" id="ARBA00023136"/>
    </source>
</evidence>
<evidence type="ECO:0000313" key="9">
    <source>
        <dbReference type="EMBL" id="KAG5269542.1"/>
    </source>
</evidence>
<name>A0AAV6G804_9TELE</name>
<accession>A0AAV6G804</accession>
<dbReference type="GO" id="GO:0016020">
    <property type="term" value="C:membrane"/>
    <property type="evidence" value="ECO:0007669"/>
    <property type="project" value="UniProtKB-SubCell"/>
</dbReference>
<evidence type="ECO:0000256" key="3">
    <source>
        <dbReference type="ARBA" id="ARBA00022737"/>
    </source>
</evidence>
<comment type="caution">
    <text evidence="9">The sequence shown here is derived from an EMBL/GenBank/DDBJ whole genome shotgun (WGS) entry which is preliminary data.</text>
</comment>
<dbReference type="GO" id="GO:0007157">
    <property type="term" value="P:heterophilic cell-cell adhesion via plasma membrane cell adhesion molecules"/>
    <property type="evidence" value="ECO:0007669"/>
    <property type="project" value="TreeGrafter"/>
</dbReference>
<dbReference type="SMART" id="SM00409">
    <property type="entry name" value="IG"/>
    <property type="match status" value="1"/>
</dbReference>
<dbReference type="InterPro" id="IPR007110">
    <property type="entry name" value="Ig-like_dom"/>
</dbReference>
<evidence type="ECO:0000256" key="7">
    <source>
        <dbReference type="SAM" id="Phobius"/>
    </source>
</evidence>
<evidence type="ECO:0000256" key="2">
    <source>
        <dbReference type="ARBA" id="ARBA00022729"/>
    </source>
</evidence>
<dbReference type="GO" id="GO:0043296">
    <property type="term" value="C:apical junction complex"/>
    <property type="evidence" value="ECO:0007669"/>
    <property type="project" value="TreeGrafter"/>
</dbReference>
<feature type="domain" description="Ig-like" evidence="8">
    <location>
        <begin position="35"/>
        <end position="147"/>
    </location>
</feature>
<dbReference type="PANTHER" id="PTHR23277:SF12">
    <property type="entry name" value="NECTIN-3"/>
    <property type="match status" value="1"/>
</dbReference>
<proteinExistence type="predicted"/>
<evidence type="ECO:0000256" key="6">
    <source>
        <dbReference type="ARBA" id="ARBA00023180"/>
    </source>
</evidence>
<dbReference type="Gene3D" id="2.60.40.10">
    <property type="entry name" value="Immunoglobulins"/>
    <property type="match status" value="1"/>
</dbReference>
<dbReference type="InterPro" id="IPR051427">
    <property type="entry name" value="Nectin/Nectin-like"/>
</dbReference>
<dbReference type="GO" id="GO:0005912">
    <property type="term" value="C:adherens junction"/>
    <property type="evidence" value="ECO:0007669"/>
    <property type="project" value="TreeGrafter"/>
</dbReference>
<dbReference type="InterPro" id="IPR036179">
    <property type="entry name" value="Ig-like_dom_sf"/>
</dbReference>
<keyword evidence="4 7" id="KW-0472">Membrane</keyword>
<organism evidence="9 10">
    <name type="scientific">Alosa alosa</name>
    <name type="common">allis shad</name>
    <dbReference type="NCBI Taxonomy" id="278164"/>
    <lineage>
        <taxon>Eukaryota</taxon>
        <taxon>Metazoa</taxon>
        <taxon>Chordata</taxon>
        <taxon>Craniata</taxon>
        <taxon>Vertebrata</taxon>
        <taxon>Euteleostomi</taxon>
        <taxon>Actinopterygii</taxon>
        <taxon>Neopterygii</taxon>
        <taxon>Teleostei</taxon>
        <taxon>Clupei</taxon>
        <taxon>Clupeiformes</taxon>
        <taxon>Clupeoidei</taxon>
        <taxon>Clupeidae</taxon>
        <taxon>Alosa</taxon>
    </lineage>
</organism>
<keyword evidence="3" id="KW-0677">Repeat</keyword>
<dbReference type="AlphaFoldDB" id="A0AAV6G804"/>
<keyword evidence="7" id="KW-0812">Transmembrane</keyword>
<feature type="transmembrane region" description="Helical" evidence="7">
    <location>
        <begin position="12"/>
        <end position="31"/>
    </location>
</feature>
<evidence type="ECO:0000259" key="8">
    <source>
        <dbReference type="PROSITE" id="PS50835"/>
    </source>
</evidence>
<dbReference type="Pfam" id="PF07686">
    <property type="entry name" value="V-set"/>
    <property type="match status" value="1"/>
</dbReference>
<dbReference type="InterPro" id="IPR013783">
    <property type="entry name" value="Ig-like_fold"/>
</dbReference>
<protein>
    <recommendedName>
        <fullName evidence="8">Ig-like domain-containing protein</fullName>
    </recommendedName>
</protein>
<dbReference type="GO" id="GO:0007156">
    <property type="term" value="P:homophilic cell adhesion via plasma membrane adhesion molecules"/>
    <property type="evidence" value="ECO:0007669"/>
    <property type="project" value="TreeGrafter"/>
</dbReference>
<dbReference type="InterPro" id="IPR003599">
    <property type="entry name" value="Ig_sub"/>
</dbReference>
<dbReference type="SUPFAM" id="SSF48726">
    <property type="entry name" value="Immunoglobulin"/>
    <property type="match status" value="1"/>
</dbReference>
<comment type="subcellular location">
    <subcellularLocation>
        <location evidence="1">Membrane</location>
    </subcellularLocation>
</comment>
<gene>
    <name evidence="9" type="ORF">AALO_G00203190</name>
</gene>
<keyword evidence="10" id="KW-1185">Reference proteome</keyword>
<dbReference type="Proteomes" id="UP000823561">
    <property type="component" value="Chromosome 15"/>
</dbReference>
<keyword evidence="2" id="KW-0732">Signal</keyword>
<evidence type="ECO:0000256" key="5">
    <source>
        <dbReference type="ARBA" id="ARBA00023157"/>
    </source>
</evidence>
<keyword evidence="6" id="KW-0325">Glycoprotein</keyword>
<dbReference type="EMBL" id="JADWDJ010000015">
    <property type="protein sequence ID" value="KAG5269542.1"/>
    <property type="molecule type" value="Genomic_DNA"/>
</dbReference>
<keyword evidence="7" id="KW-1133">Transmembrane helix</keyword>
<dbReference type="InterPro" id="IPR013106">
    <property type="entry name" value="Ig_V-set"/>
</dbReference>
<evidence type="ECO:0000313" key="10">
    <source>
        <dbReference type="Proteomes" id="UP000823561"/>
    </source>
</evidence>
<evidence type="ECO:0000256" key="1">
    <source>
        <dbReference type="ARBA" id="ARBA00004370"/>
    </source>
</evidence>
<sequence length="177" mass="18751">MARRLRLRCHRSNSTLCGLQSIVSILFYWIAVVGSSEVSVPAQVDAVLGKNITLGCRVEVGANLSLTQSSWERRLSTGTVTLAVFNPEFGISVADDYAHRVSFVNPSIGDASILLQGVGFADVGSYTCKVATFPLGNTQASTIVNIQVEPKVHVLPGPSVLLGQIAETVVARAVKGP</sequence>
<dbReference type="PROSITE" id="PS50835">
    <property type="entry name" value="IG_LIKE"/>
    <property type="match status" value="1"/>
</dbReference>